<accession>A0A830GTK4</accession>
<organism evidence="6 7">
    <name type="scientific">Thermocladium modestius</name>
    <dbReference type="NCBI Taxonomy" id="62609"/>
    <lineage>
        <taxon>Archaea</taxon>
        <taxon>Thermoproteota</taxon>
        <taxon>Thermoprotei</taxon>
        <taxon>Thermoproteales</taxon>
        <taxon>Thermoproteaceae</taxon>
        <taxon>Thermocladium</taxon>
    </lineage>
</organism>
<evidence type="ECO:0000259" key="5">
    <source>
        <dbReference type="Pfam" id="PF00155"/>
    </source>
</evidence>
<dbReference type="AlphaFoldDB" id="A0A830GTK4"/>
<keyword evidence="2 6" id="KW-0032">Aminotransferase</keyword>
<dbReference type="GO" id="GO:1901605">
    <property type="term" value="P:alpha-amino acid metabolic process"/>
    <property type="evidence" value="ECO:0007669"/>
    <property type="project" value="TreeGrafter"/>
</dbReference>
<dbReference type="Pfam" id="PF00155">
    <property type="entry name" value="Aminotran_1_2"/>
    <property type="match status" value="1"/>
</dbReference>
<evidence type="ECO:0000313" key="6">
    <source>
        <dbReference type="EMBL" id="GGP19131.1"/>
    </source>
</evidence>
<gene>
    <name evidence="6" type="ORF">GCM10007981_01570</name>
</gene>
<dbReference type="InterPro" id="IPR015424">
    <property type="entry name" value="PyrdxlP-dep_Trfase"/>
</dbReference>
<feature type="domain" description="Aminotransferase class I/classII large" evidence="5">
    <location>
        <begin position="40"/>
        <end position="366"/>
    </location>
</feature>
<reference evidence="6" key="1">
    <citation type="journal article" date="2014" name="Int. J. Syst. Evol. Microbiol.">
        <title>Complete genome sequence of Corynebacterium casei LMG S-19264T (=DSM 44701T), isolated from a smear-ripened cheese.</title>
        <authorList>
            <consortium name="US DOE Joint Genome Institute (JGI-PGF)"/>
            <person name="Walter F."/>
            <person name="Albersmeier A."/>
            <person name="Kalinowski J."/>
            <person name="Ruckert C."/>
        </authorList>
    </citation>
    <scope>NUCLEOTIDE SEQUENCE</scope>
    <source>
        <strain evidence="6">JCM 10088</strain>
    </source>
</reference>
<evidence type="ECO:0000313" key="7">
    <source>
        <dbReference type="Proteomes" id="UP000610960"/>
    </source>
</evidence>
<dbReference type="PANTHER" id="PTHR42790">
    <property type="entry name" value="AMINOTRANSFERASE"/>
    <property type="match status" value="1"/>
</dbReference>
<dbReference type="SUPFAM" id="SSF53383">
    <property type="entry name" value="PLP-dependent transferases"/>
    <property type="match status" value="1"/>
</dbReference>
<name>A0A830GTK4_9CREN</name>
<dbReference type="GO" id="GO:0030170">
    <property type="term" value="F:pyridoxal phosphate binding"/>
    <property type="evidence" value="ECO:0007669"/>
    <property type="project" value="InterPro"/>
</dbReference>
<keyword evidence="3 6" id="KW-0808">Transferase</keyword>
<sequence length="378" mass="41010">MRVKLSERYAHFDTKVPDILSWARGGVINMAGGIPDPSTILPEIVDIAMEVVKQRGASAFQYGDSQGLPELREEIVRLKGFGDPSGVVVTVGSQEGLDLIGKTFLGSHDAVAVEDPTYFVALPAFKTYASRVVPIPLTEEGLDLDGLEAAARVGLRLLYLMPSLQNPTGRVMSLEERKAVLELAERYDFQVVEDDPYSPLAVSELPPSMARLGGDRVIHLSTFSKTIAPGLRIGFIITTNEAASALANVKSATTISTPPITQLIAAEFLRRGLMVKSVERARRLYWEKLAAASEALKASGVSFQEPVGGFFIWLNAGVDTEELLRAALRLGVAFMPGRFFSVSGGFTTWLRMSVSQTTVGEARRGVKLLIEAIESIKK</sequence>
<evidence type="ECO:0000256" key="3">
    <source>
        <dbReference type="ARBA" id="ARBA00022679"/>
    </source>
</evidence>
<proteinExistence type="predicted"/>
<keyword evidence="7" id="KW-1185">Reference proteome</keyword>
<dbReference type="Gene3D" id="3.90.1150.10">
    <property type="entry name" value="Aspartate Aminotransferase, domain 1"/>
    <property type="match status" value="1"/>
</dbReference>
<dbReference type="Gene3D" id="3.40.640.10">
    <property type="entry name" value="Type I PLP-dependent aspartate aminotransferase-like (Major domain)"/>
    <property type="match status" value="1"/>
</dbReference>
<comment type="cofactor">
    <cofactor evidence="1">
        <name>pyridoxal 5'-phosphate</name>
        <dbReference type="ChEBI" id="CHEBI:597326"/>
    </cofactor>
</comment>
<comment type="caution">
    <text evidence="6">The sequence shown here is derived from an EMBL/GenBank/DDBJ whole genome shotgun (WGS) entry which is preliminary data.</text>
</comment>
<dbReference type="InterPro" id="IPR015421">
    <property type="entry name" value="PyrdxlP-dep_Trfase_major"/>
</dbReference>
<dbReference type="Proteomes" id="UP000610960">
    <property type="component" value="Unassembled WGS sequence"/>
</dbReference>
<dbReference type="CDD" id="cd00609">
    <property type="entry name" value="AAT_like"/>
    <property type="match status" value="1"/>
</dbReference>
<keyword evidence="4" id="KW-0663">Pyridoxal phosphate</keyword>
<dbReference type="InterPro" id="IPR050859">
    <property type="entry name" value="Class-I_PLP-dep_aminotransf"/>
</dbReference>
<evidence type="ECO:0000256" key="2">
    <source>
        <dbReference type="ARBA" id="ARBA00022576"/>
    </source>
</evidence>
<dbReference type="GO" id="GO:0008483">
    <property type="term" value="F:transaminase activity"/>
    <property type="evidence" value="ECO:0007669"/>
    <property type="project" value="UniProtKB-KW"/>
</dbReference>
<dbReference type="InterPro" id="IPR015422">
    <property type="entry name" value="PyrdxlP-dep_Trfase_small"/>
</dbReference>
<dbReference type="InterPro" id="IPR004839">
    <property type="entry name" value="Aminotransferase_I/II_large"/>
</dbReference>
<dbReference type="PANTHER" id="PTHR42790:SF19">
    <property type="entry name" value="KYNURENINE_ALPHA-AMINOADIPATE AMINOTRANSFERASE, MITOCHONDRIAL"/>
    <property type="match status" value="1"/>
</dbReference>
<evidence type="ECO:0000256" key="1">
    <source>
        <dbReference type="ARBA" id="ARBA00001933"/>
    </source>
</evidence>
<protein>
    <submittedName>
        <fullName evidence="6">Aminotransferase</fullName>
    </submittedName>
</protein>
<reference evidence="6" key="2">
    <citation type="submission" date="2020-09" db="EMBL/GenBank/DDBJ databases">
        <authorList>
            <person name="Sun Q."/>
            <person name="Ohkuma M."/>
        </authorList>
    </citation>
    <scope>NUCLEOTIDE SEQUENCE</scope>
    <source>
        <strain evidence="6">JCM 10088</strain>
    </source>
</reference>
<dbReference type="EMBL" id="BMNL01000001">
    <property type="protein sequence ID" value="GGP19131.1"/>
    <property type="molecule type" value="Genomic_DNA"/>
</dbReference>
<evidence type="ECO:0000256" key="4">
    <source>
        <dbReference type="ARBA" id="ARBA00022898"/>
    </source>
</evidence>